<name>A0A151RJ75_CAJCA</name>
<dbReference type="AlphaFoldDB" id="A0A151RJ75"/>
<keyword evidence="2" id="KW-1185">Reference proteome</keyword>
<evidence type="ECO:0000313" key="1">
    <source>
        <dbReference type="EMBL" id="KYP42609.1"/>
    </source>
</evidence>
<protein>
    <recommendedName>
        <fullName evidence="3">Integrase zinc-binding domain-containing protein</fullName>
    </recommendedName>
</protein>
<evidence type="ECO:0008006" key="3">
    <source>
        <dbReference type="Google" id="ProtNLM"/>
    </source>
</evidence>
<evidence type="ECO:0000313" key="2">
    <source>
        <dbReference type="Proteomes" id="UP000075243"/>
    </source>
</evidence>
<proteinExistence type="predicted"/>
<feature type="non-terminal residue" evidence="1">
    <location>
        <position position="1"/>
    </location>
</feature>
<accession>A0A151RJ75</accession>
<dbReference type="Gramene" id="C.cajan_35769.t">
    <property type="protein sequence ID" value="C.cajan_35769.t.cds1"/>
    <property type="gene ID" value="C.cajan_35769"/>
</dbReference>
<dbReference type="Proteomes" id="UP000075243">
    <property type="component" value="Unassembled WGS sequence"/>
</dbReference>
<sequence>GYFWPTLRANCMHFVKCYDNCQRHIDLHRLLPEFLHSLSASWPFNKWRINILSPFPLVIRQLKFLIMAIDYILTN</sequence>
<reference evidence="1" key="1">
    <citation type="journal article" date="2012" name="Nat. Biotechnol.">
        <title>Draft genome sequence of pigeonpea (Cajanus cajan), an orphan legume crop of resource-poor farmers.</title>
        <authorList>
            <person name="Varshney R.K."/>
            <person name="Chen W."/>
            <person name="Li Y."/>
            <person name="Bharti A.K."/>
            <person name="Saxena R.K."/>
            <person name="Schlueter J.A."/>
            <person name="Donoghue M.T."/>
            <person name="Azam S."/>
            <person name="Fan G."/>
            <person name="Whaley A.M."/>
            <person name="Farmer A.D."/>
            <person name="Sheridan J."/>
            <person name="Iwata A."/>
            <person name="Tuteja R."/>
            <person name="Penmetsa R.V."/>
            <person name="Wu W."/>
            <person name="Upadhyaya H.D."/>
            <person name="Yang S.P."/>
            <person name="Shah T."/>
            <person name="Saxena K.B."/>
            <person name="Michael T."/>
            <person name="McCombie W.R."/>
            <person name="Yang B."/>
            <person name="Zhang G."/>
            <person name="Yang H."/>
            <person name="Wang J."/>
            <person name="Spillane C."/>
            <person name="Cook D.R."/>
            <person name="May G.D."/>
            <person name="Xu X."/>
            <person name="Jackson S.A."/>
        </authorList>
    </citation>
    <scope>NUCLEOTIDE SEQUENCE [LARGE SCALE GENOMIC DNA]</scope>
</reference>
<dbReference type="EMBL" id="KQ483709">
    <property type="protein sequence ID" value="KYP42609.1"/>
    <property type="molecule type" value="Genomic_DNA"/>
</dbReference>
<organism evidence="1 2">
    <name type="scientific">Cajanus cajan</name>
    <name type="common">Pigeon pea</name>
    <name type="synonym">Cajanus indicus</name>
    <dbReference type="NCBI Taxonomy" id="3821"/>
    <lineage>
        <taxon>Eukaryota</taxon>
        <taxon>Viridiplantae</taxon>
        <taxon>Streptophyta</taxon>
        <taxon>Embryophyta</taxon>
        <taxon>Tracheophyta</taxon>
        <taxon>Spermatophyta</taxon>
        <taxon>Magnoliopsida</taxon>
        <taxon>eudicotyledons</taxon>
        <taxon>Gunneridae</taxon>
        <taxon>Pentapetalae</taxon>
        <taxon>rosids</taxon>
        <taxon>fabids</taxon>
        <taxon>Fabales</taxon>
        <taxon>Fabaceae</taxon>
        <taxon>Papilionoideae</taxon>
        <taxon>50 kb inversion clade</taxon>
        <taxon>NPAAA clade</taxon>
        <taxon>indigoferoid/millettioid clade</taxon>
        <taxon>Phaseoleae</taxon>
        <taxon>Cajanus</taxon>
    </lineage>
</organism>
<gene>
    <name evidence="1" type="ORF">KK1_035979</name>
</gene>